<feature type="chain" id="PRO_5046000336" description="DUF6265 domain-containing protein" evidence="1">
    <location>
        <begin position="37"/>
        <end position="179"/>
    </location>
</feature>
<keyword evidence="1" id="KW-0732">Signal</keyword>
<protein>
    <recommendedName>
        <fullName evidence="2">DUF6265 domain-containing protein</fullName>
    </recommendedName>
</protein>
<keyword evidence="4" id="KW-1185">Reference proteome</keyword>
<reference evidence="4" key="1">
    <citation type="submission" date="2023-07" db="EMBL/GenBank/DDBJ databases">
        <title>Functional and genomic diversity of the sorghum phyllosphere microbiome.</title>
        <authorList>
            <person name="Shade A."/>
        </authorList>
    </citation>
    <scope>NUCLEOTIDE SEQUENCE [LARGE SCALE GENOMIC DNA]</scope>
    <source>
        <strain evidence="4">SORGH_AS_0422</strain>
    </source>
</reference>
<evidence type="ECO:0000256" key="1">
    <source>
        <dbReference type="SAM" id="SignalP"/>
    </source>
</evidence>
<comment type="caution">
    <text evidence="3">The sequence shown here is derived from an EMBL/GenBank/DDBJ whole genome shotgun (WGS) entry which is preliminary data.</text>
</comment>
<dbReference type="Pfam" id="PF19780">
    <property type="entry name" value="DUF6265"/>
    <property type="match status" value="1"/>
</dbReference>
<evidence type="ECO:0000259" key="2">
    <source>
        <dbReference type="Pfam" id="PF19780"/>
    </source>
</evidence>
<evidence type="ECO:0000313" key="4">
    <source>
        <dbReference type="Proteomes" id="UP001258315"/>
    </source>
</evidence>
<feature type="domain" description="DUF6265" evidence="2">
    <location>
        <begin position="47"/>
        <end position="159"/>
    </location>
</feature>
<organism evidence="3 4">
    <name type="scientific">Mucilaginibacter terrae</name>
    <dbReference type="NCBI Taxonomy" id="1955052"/>
    <lineage>
        <taxon>Bacteria</taxon>
        <taxon>Pseudomonadati</taxon>
        <taxon>Bacteroidota</taxon>
        <taxon>Sphingobacteriia</taxon>
        <taxon>Sphingobacteriales</taxon>
        <taxon>Sphingobacteriaceae</taxon>
        <taxon>Mucilaginibacter</taxon>
    </lineage>
</organism>
<sequence>MYWPTGGGIYNSDPLMKKSQPLIIIFLLTFSLSALAQAPKATVKDLAFMAGTWTLKHQWGDMEEYWGPPMGDNMVSSYRCVKDGKVVFYEFVVIEQTNGTPVMKMRHFNPGNIAWEEKDKPHTYKLIALTKSKAVFEDDAKAVKLIYERISPTKLNCILEEKDKQGKLQKDVFAYTLKP</sequence>
<accession>A0ABU3GMD1</accession>
<dbReference type="Proteomes" id="UP001258315">
    <property type="component" value="Unassembled WGS sequence"/>
</dbReference>
<name>A0ABU3GMD1_9SPHI</name>
<proteinExistence type="predicted"/>
<feature type="signal peptide" evidence="1">
    <location>
        <begin position="1"/>
        <end position="36"/>
    </location>
</feature>
<dbReference type="EMBL" id="JAVLVU010000001">
    <property type="protein sequence ID" value="MDT3400944.1"/>
    <property type="molecule type" value="Genomic_DNA"/>
</dbReference>
<gene>
    <name evidence="3" type="ORF">QE417_000016</name>
</gene>
<evidence type="ECO:0000313" key="3">
    <source>
        <dbReference type="EMBL" id="MDT3400944.1"/>
    </source>
</evidence>
<dbReference type="InterPro" id="IPR046232">
    <property type="entry name" value="DUF6265"/>
</dbReference>